<evidence type="ECO:0000256" key="3">
    <source>
        <dbReference type="ARBA" id="ARBA00025745"/>
    </source>
</evidence>
<accession>A0A261Y227</accession>
<comment type="subunit">
    <text evidence="4">Component of the 20S proteasome chaperone.</text>
</comment>
<dbReference type="InterPro" id="IPR019151">
    <property type="entry name" value="Proteasome_assmbl_chaperone_2"/>
</dbReference>
<comment type="function">
    <text evidence="4">Involved in 20S proteasome assembly.</text>
</comment>
<dbReference type="GO" id="GO:0043248">
    <property type="term" value="P:proteasome assembly"/>
    <property type="evidence" value="ECO:0007669"/>
    <property type="project" value="TreeGrafter"/>
</dbReference>
<gene>
    <name evidence="5" type="ORF">BZG36_02042</name>
</gene>
<dbReference type="SUPFAM" id="SSF159659">
    <property type="entry name" value="Cgl1923-like"/>
    <property type="match status" value="1"/>
</dbReference>
<organism evidence="5 6">
    <name type="scientific">Bifiguratus adelaidae</name>
    <dbReference type="NCBI Taxonomy" id="1938954"/>
    <lineage>
        <taxon>Eukaryota</taxon>
        <taxon>Fungi</taxon>
        <taxon>Fungi incertae sedis</taxon>
        <taxon>Mucoromycota</taxon>
        <taxon>Mucoromycotina</taxon>
        <taxon>Endogonomycetes</taxon>
        <taxon>Endogonales</taxon>
        <taxon>Endogonales incertae sedis</taxon>
        <taxon>Bifiguratus</taxon>
    </lineage>
</organism>
<evidence type="ECO:0000256" key="4">
    <source>
        <dbReference type="PIRNR" id="PIRNR010044"/>
    </source>
</evidence>
<dbReference type="AlphaFoldDB" id="A0A261Y227"/>
<sequence length="282" mass="31054">MSFVACSGHSLNELKGSTLIWPSVSIGNVPQLTVDLLLSTLELQRCGFIHDSSVIPVVGGIDTVDGSASVGVTTPCEVFISADKKYTFIQQRAPVEKNRRNQYIETLLDFIQSAGIQQVIALTSADAGSRMDMQIESQPFRILVPSRNACSDFLLERGRALGIPQMEDIPLSESDISFQQYHHPHRQLNNHHSSIPRIAGGGLSRRLLTRLSAAEIDSAGLVMFALEGDNVSDSIHMANCVNALLQLVDPQGNMPLRLETYTDKKSSMRFMETTKELARTVW</sequence>
<comment type="caution">
    <text evidence="5">The sequence shown here is derived from an EMBL/GenBank/DDBJ whole genome shotgun (WGS) entry which is preliminary data.</text>
</comment>
<dbReference type="PANTHER" id="PTHR12970">
    <property type="entry name" value="PROTEASOME ASSEMBLY CHAPERONE 2"/>
    <property type="match status" value="1"/>
</dbReference>
<keyword evidence="6" id="KW-1185">Reference proteome</keyword>
<dbReference type="PANTHER" id="PTHR12970:SF1">
    <property type="entry name" value="PROTEASOME ASSEMBLY CHAPERONE 2"/>
    <property type="match status" value="1"/>
</dbReference>
<dbReference type="GO" id="GO:0005829">
    <property type="term" value="C:cytosol"/>
    <property type="evidence" value="ECO:0007669"/>
    <property type="project" value="TreeGrafter"/>
</dbReference>
<comment type="similarity">
    <text evidence="3 4">Belongs to the PSMG2 family.</text>
</comment>
<dbReference type="Gene3D" id="3.40.50.10900">
    <property type="entry name" value="PAC-like subunit"/>
    <property type="match status" value="1"/>
</dbReference>
<dbReference type="PIRSF" id="PIRSF010044">
    <property type="entry name" value="UCP010044"/>
    <property type="match status" value="1"/>
</dbReference>
<evidence type="ECO:0000256" key="2">
    <source>
        <dbReference type="ARBA" id="ARBA00023186"/>
    </source>
</evidence>
<dbReference type="EMBL" id="MVBO01000034">
    <property type="protein sequence ID" value="OZJ04643.1"/>
    <property type="molecule type" value="Genomic_DNA"/>
</dbReference>
<evidence type="ECO:0000313" key="6">
    <source>
        <dbReference type="Proteomes" id="UP000242875"/>
    </source>
</evidence>
<dbReference type="InterPro" id="IPR016562">
    <property type="entry name" value="Proteasome_assmbl_chp_2_euk"/>
</dbReference>
<protein>
    <recommendedName>
        <fullName evidence="1 4">Proteasome assembly chaperone 2</fullName>
    </recommendedName>
</protein>
<evidence type="ECO:0000313" key="5">
    <source>
        <dbReference type="EMBL" id="OZJ04643.1"/>
    </source>
</evidence>
<dbReference type="InterPro" id="IPR038389">
    <property type="entry name" value="PSMG2_sf"/>
</dbReference>
<dbReference type="Proteomes" id="UP000242875">
    <property type="component" value="Unassembled WGS sequence"/>
</dbReference>
<dbReference type="OrthoDB" id="10260712at2759"/>
<keyword evidence="2 4" id="KW-0143">Chaperone</keyword>
<proteinExistence type="inferred from homology"/>
<name>A0A261Y227_9FUNG</name>
<evidence type="ECO:0000256" key="1">
    <source>
        <dbReference type="ARBA" id="ARBA00019186"/>
    </source>
</evidence>
<reference evidence="5 6" key="1">
    <citation type="journal article" date="2017" name="Mycologia">
        <title>Bifiguratus adelaidae, gen. et sp. nov., a new member of Mucoromycotina in endophytic and soil-dwelling habitats.</title>
        <authorList>
            <person name="Torres-Cruz T.J."/>
            <person name="Billingsley Tobias T.L."/>
            <person name="Almatruk M."/>
            <person name="Hesse C."/>
            <person name="Kuske C.R."/>
            <person name="Desiro A."/>
            <person name="Benucci G.M."/>
            <person name="Bonito G."/>
            <person name="Stajich J.E."/>
            <person name="Dunlap C."/>
            <person name="Arnold A.E."/>
            <person name="Porras-Alfaro A."/>
        </authorList>
    </citation>
    <scope>NUCLEOTIDE SEQUENCE [LARGE SCALE GENOMIC DNA]</scope>
    <source>
        <strain evidence="5 6">AZ0501</strain>
    </source>
</reference>
<dbReference type="Pfam" id="PF09754">
    <property type="entry name" value="PAC2"/>
    <property type="match status" value="1"/>
</dbReference>
<dbReference type="GO" id="GO:0005634">
    <property type="term" value="C:nucleus"/>
    <property type="evidence" value="ECO:0007669"/>
    <property type="project" value="TreeGrafter"/>
</dbReference>